<feature type="compositionally biased region" description="Polar residues" evidence="1">
    <location>
        <begin position="333"/>
        <end position="355"/>
    </location>
</feature>
<evidence type="ECO:0000256" key="1">
    <source>
        <dbReference type="SAM" id="MobiDB-lite"/>
    </source>
</evidence>
<gene>
    <name evidence="2" type="ORF">K469DRAFT_332920</name>
</gene>
<dbReference type="Proteomes" id="UP000800200">
    <property type="component" value="Unassembled WGS sequence"/>
</dbReference>
<feature type="region of interest" description="Disordered" evidence="1">
    <location>
        <begin position="326"/>
        <end position="425"/>
    </location>
</feature>
<reference evidence="2" key="1">
    <citation type="journal article" date="2020" name="Stud. Mycol.">
        <title>101 Dothideomycetes genomes: a test case for predicting lifestyles and emergence of pathogens.</title>
        <authorList>
            <person name="Haridas S."/>
            <person name="Albert R."/>
            <person name="Binder M."/>
            <person name="Bloem J."/>
            <person name="Labutti K."/>
            <person name="Salamov A."/>
            <person name="Andreopoulos B."/>
            <person name="Baker S."/>
            <person name="Barry K."/>
            <person name="Bills G."/>
            <person name="Bluhm B."/>
            <person name="Cannon C."/>
            <person name="Castanera R."/>
            <person name="Culley D."/>
            <person name="Daum C."/>
            <person name="Ezra D."/>
            <person name="Gonzalez J."/>
            <person name="Henrissat B."/>
            <person name="Kuo A."/>
            <person name="Liang C."/>
            <person name="Lipzen A."/>
            <person name="Lutzoni F."/>
            <person name="Magnuson J."/>
            <person name="Mondo S."/>
            <person name="Nolan M."/>
            <person name="Ohm R."/>
            <person name="Pangilinan J."/>
            <person name="Park H.-J."/>
            <person name="Ramirez L."/>
            <person name="Alfaro M."/>
            <person name="Sun H."/>
            <person name="Tritt A."/>
            <person name="Yoshinaga Y."/>
            <person name="Zwiers L.-H."/>
            <person name="Turgeon B."/>
            <person name="Goodwin S."/>
            <person name="Spatafora J."/>
            <person name="Crous P."/>
            <person name="Grigoriev I."/>
        </authorList>
    </citation>
    <scope>NUCLEOTIDE SEQUENCE</scope>
    <source>
        <strain evidence="2">CBS 207.26</strain>
    </source>
</reference>
<feature type="compositionally biased region" description="Basic and acidic residues" evidence="1">
    <location>
        <begin position="366"/>
        <end position="384"/>
    </location>
</feature>
<name>A0A6A6DG47_9PEZI</name>
<dbReference type="AlphaFoldDB" id="A0A6A6DG47"/>
<feature type="region of interest" description="Disordered" evidence="1">
    <location>
        <begin position="211"/>
        <end position="284"/>
    </location>
</feature>
<feature type="compositionally biased region" description="Basic residues" evidence="1">
    <location>
        <begin position="407"/>
        <end position="418"/>
    </location>
</feature>
<accession>A0A6A6DG47</accession>
<protein>
    <submittedName>
        <fullName evidence="2">Uncharacterized protein</fullName>
    </submittedName>
</protein>
<evidence type="ECO:0000313" key="2">
    <source>
        <dbReference type="EMBL" id="KAF2178447.1"/>
    </source>
</evidence>
<sequence length="425" mass="47089">MATNDNPIVGGHGYGDTNNVAEAIVMGDINHHYCPPPPEPSFEEARRAGSFVWREAPSIKIAADRDSWIFQFMWNNAPSVAGHQLAEERRTGGASLQATTIHTTPQQEVHPNEKGAAIRGQVKRDMRRGDGFMDKTKEGKSNTTDCDFAISLQTFMRETCELAKRVGSNPRCRKRLCHAEFFSITQENSNYIVPEDIIQWTSYRPLPEWHSDFQESDTRGKNDRTGGLRKGNPSPSRPHRTSPGIGRNISSGSPAKVGVFQNPPTTGAGSARPPGRYPKPSSFKGIQSQANLEDIGDPVINETFPVHKSKPVSPRLELSADIEADILPRKQPRSSSNTTPKPASSGFTMGQATPPASSAARNVNRNRREEQQHSRPDEITERKSTAQTVSGAREDDAVTLTNEAKPQRRRHRRKNGKVKRTEDEE</sequence>
<dbReference type="EMBL" id="ML994675">
    <property type="protein sequence ID" value="KAF2178447.1"/>
    <property type="molecule type" value="Genomic_DNA"/>
</dbReference>
<evidence type="ECO:0000313" key="3">
    <source>
        <dbReference type="Proteomes" id="UP000800200"/>
    </source>
</evidence>
<keyword evidence="3" id="KW-1185">Reference proteome</keyword>
<proteinExistence type="predicted"/>
<organism evidence="2 3">
    <name type="scientific">Zopfia rhizophila CBS 207.26</name>
    <dbReference type="NCBI Taxonomy" id="1314779"/>
    <lineage>
        <taxon>Eukaryota</taxon>
        <taxon>Fungi</taxon>
        <taxon>Dikarya</taxon>
        <taxon>Ascomycota</taxon>
        <taxon>Pezizomycotina</taxon>
        <taxon>Dothideomycetes</taxon>
        <taxon>Dothideomycetes incertae sedis</taxon>
        <taxon>Zopfiaceae</taxon>
        <taxon>Zopfia</taxon>
    </lineage>
</organism>
<feature type="compositionally biased region" description="Basic and acidic residues" evidence="1">
    <location>
        <begin position="211"/>
        <end position="226"/>
    </location>
</feature>